<proteinExistence type="predicted"/>
<evidence type="ECO:0000313" key="4">
    <source>
        <dbReference type="Proteomes" id="UP000467841"/>
    </source>
</evidence>
<organism evidence="3 4">
    <name type="scientific">Microthlaspi erraticum</name>
    <dbReference type="NCBI Taxonomy" id="1685480"/>
    <lineage>
        <taxon>Eukaryota</taxon>
        <taxon>Viridiplantae</taxon>
        <taxon>Streptophyta</taxon>
        <taxon>Embryophyta</taxon>
        <taxon>Tracheophyta</taxon>
        <taxon>Spermatophyta</taxon>
        <taxon>Magnoliopsida</taxon>
        <taxon>eudicotyledons</taxon>
        <taxon>Gunneridae</taxon>
        <taxon>Pentapetalae</taxon>
        <taxon>rosids</taxon>
        <taxon>malvids</taxon>
        <taxon>Brassicales</taxon>
        <taxon>Brassicaceae</taxon>
        <taxon>Coluteocarpeae</taxon>
        <taxon>Microthlaspi</taxon>
    </lineage>
</organism>
<dbReference type="SUPFAM" id="SSF56219">
    <property type="entry name" value="DNase I-like"/>
    <property type="match status" value="1"/>
</dbReference>
<dbReference type="Pfam" id="PF13456">
    <property type="entry name" value="RVT_3"/>
    <property type="match status" value="1"/>
</dbReference>
<dbReference type="OrthoDB" id="512555at2759"/>
<protein>
    <recommendedName>
        <fullName evidence="2">Reverse transcriptase domain-containing protein</fullName>
    </recommendedName>
</protein>
<dbReference type="Proteomes" id="UP000467841">
    <property type="component" value="Unassembled WGS sequence"/>
</dbReference>
<dbReference type="Pfam" id="PF00078">
    <property type="entry name" value="RVT_1"/>
    <property type="match status" value="1"/>
</dbReference>
<gene>
    <name evidence="3" type="ORF">MERR_LOCUS5022</name>
</gene>
<dbReference type="GO" id="GO:0003676">
    <property type="term" value="F:nucleic acid binding"/>
    <property type="evidence" value="ECO:0007669"/>
    <property type="project" value="InterPro"/>
</dbReference>
<dbReference type="InterPro" id="IPR036397">
    <property type="entry name" value="RNaseH_sf"/>
</dbReference>
<feature type="region of interest" description="Disordered" evidence="1">
    <location>
        <begin position="812"/>
        <end position="833"/>
    </location>
</feature>
<evidence type="ECO:0000313" key="3">
    <source>
        <dbReference type="EMBL" id="CAA7017787.1"/>
    </source>
</evidence>
<dbReference type="Pfam" id="PF03372">
    <property type="entry name" value="Exo_endo_phos"/>
    <property type="match status" value="1"/>
</dbReference>
<dbReference type="InterPro" id="IPR005135">
    <property type="entry name" value="Endo/exonuclease/phosphatase"/>
</dbReference>
<dbReference type="InterPro" id="IPR000477">
    <property type="entry name" value="RT_dom"/>
</dbReference>
<dbReference type="PANTHER" id="PTHR46890">
    <property type="entry name" value="NON-LTR RETROLELEMENT REVERSE TRANSCRIPTASE-LIKE PROTEIN-RELATED"/>
    <property type="match status" value="1"/>
</dbReference>
<dbReference type="GO" id="GO:0004523">
    <property type="term" value="F:RNA-DNA hybrid ribonuclease activity"/>
    <property type="evidence" value="ECO:0007669"/>
    <property type="project" value="InterPro"/>
</dbReference>
<dbReference type="InterPro" id="IPR002156">
    <property type="entry name" value="RNaseH_domain"/>
</dbReference>
<dbReference type="InterPro" id="IPR036691">
    <property type="entry name" value="Endo/exonu/phosph_ase_sf"/>
</dbReference>
<dbReference type="AlphaFoldDB" id="A0A6D2HNI5"/>
<dbReference type="PROSITE" id="PS50878">
    <property type="entry name" value="RT_POL"/>
    <property type="match status" value="1"/>
</dbReference>
<dbReference type="PANTHER" id="PTHR46890:SF48">
    <property type="entry name" value="RNA-DIRECTED DNA POLYMERASE"/>
    <property type="match status" value="1"/>
</dbReference>
<accession>A0A6D2HNI5</accession>
<dbReference type="Gene3D" id="3.30.420.10">
    <property type="entry name" value="Ribonuclease H-like superfamily/Ribonuclease H"/>
    <property type="match status" value="1"/>
</dbReference>
<reference evidence="3" key="1">
    <citation type="submission" date="2020-01" db="EMBL/GenBank/DDBJ databases">
        <authorList>
            <person name="Mishra B."/>
        </authorList>
    </citation>
    <scope>NUCLEOTIDE SEQUENCE [LARGE SCALE GENOMIC DNA]</scope>
</reference>
<name>A0A6D2HNI5_9BRAS</name>
<feature type="domain" description="Reverse transcriptase" evidence="2">
    <location>
        <begin position="294"/>
        <end position="560"/>
    </location>
</feature>
<dbReference type="InterPro" id="IPR044730">
    <property type="entry name" value="RNase_H-like_dom_plant"/>
</dbReference>
<comment type="caution">
    <text evidence="3">The sequence shown here is derived from an EMBL/GenBank/DDBJ whole genome shotgun (WGS) entry which is preliminary data.</text>
</comment>
<dbReference type="SUPFAM" id="SSF56672">
    <property type="entry name" value="DNA/RNA polymerases"/>
    <property type="match status" value="1"/>
</dbReference>
<dbReference type="EMBL" id="CACVBM020000333">
    <property type="protein sequence ID" value="CAA7017787.1"/>
    <property type="molecule type" value="Genomic_DNA"/>
</dbReference>
<evidence type="ECO:0000256" key="1">
    <source>
        <dbReference type="SAM" id="MobiDB-lite"/>
    </source>
</evidence>
<dbReference type="CDD" id="cd01650">
    <property type="entry name" value="RT_nLTR_like"/>
    <property type="match status" value="1"/>
</dbReference>
<dbReference type="Gene3D" id="3.60.10.10">
    <property type="entry name" value="Endonuclease/exonuclease/phosphatase"/>
    <property type="match status" value="1"/>
</dbReference>
<evidence type="ECO:0000259" key="2">
    <source>
        <dbReference type="PROSITE" id="PS50878"/>
    </source>
</evidence>
<sequence length="965" mass="110395">MQIVSPQGFSGGLVVLWKDHVSVSVVSFDSRLVDLSVEYKAFRFYLSCIYGHPMPHLRHCLWKKLQRISVSRQGPWMMCGDFNEILNQSEKRGGRVRAASSFRDFNQMMTICDMTDIKHKGNRFSWVENTRNGIVECCLDRVMANSEWRSLFPASETKFLDMAESDHRPMIEYKLFHGVTKIRKPKTCIKRIIDEEGITHTKDEAIAKVAEDYFVKMFTASDTIPVDDVIPTMERKVTDEMNTQLTQPVTDTEIKEAMFLIGSDRAPGHDGFSASFYRQFWNQIGPDVCLMVRNFFVTGTLEPRMNHTQICLIPKITDADQMKDYRPISLCTVNYKIISKILVLRLKKILDIVISDTQAAFVPGRQITDNIMVAHEIMHALKSKKDCAAKYIAIKTDISKAYDRVEWDFLEAVMMKMGFSAKWTSWIMACVRSASLSVLINGSDYGFIQPSRGIRQGDPLSPYLFLFCAETLSQMLVQAKVKKEFKGMKITKHSPSISHLLFADDSLFFCEATNEDCSRIARVLKDYEAISGQMVNLQKSSIIFGMKISHTRKILIQSILGIRNIGGGGKYLGLPEQFGRSKTEAFQGLVDGVKKTVNGWVNQVLSTAGKEVLIKSCGTGETAKVYRGRYQKSSTFLESVCGVNPSYGWRSIQAGKDLLRKGLQVRIGDGKSTSVWEDHWLPVLPPRLATRRISQSQMKVEHLWKPDLTEWEDTMLASVLTLPGDMALAKTIKLSRYASHDEYYWAYNTDRVYTVKSGYWVATHVRQYQERSPLENDYAQERCANISTFDAANVELEDNMRRMLSILDSSQLPNEANPMEQDDRNVHRSPSSQWEPPPIDFLKCNFDSSYCRDLDYMRVGWIVWDSNGAYLDAGWPKLNRVGSALEAEATGFLYVVQRMWSKGWRQIWFESDNQELTRIINKQQHHVELGNLIFDIRHWIQKLSLCSLDHVNREKNQAVVLEICP</sequence>
<keyword evidence="4" id="KW-1185">Reference proteome</keyword>
<dbReference type="InterPro" id="IPR043502">
    <property type="entry name" value="DNA/RNA_pol_sf"/>
</dbReference>
<dbReference type="InterPro" id="IPR052343">
    <property type="entry name" value="Retrotransposon-Effector_Assoc"/>
</dbReference>
<dbReference type="CDD" id="cd06222">
    <property type="entry name" value="RNase_H_like"/>
    <property type="match status" value="1"/>
</dbReference>